<dbReference type="Proteomes" id="UP001321861">
    <property type="component" value="Chromosome"/>
</dbReference>
<dbReference type="RefSeq" id="WP_317635290.1">
    <property type="nucleotide sequence ID" value="NZ_AP026802.1"/>
</dbReference>
<reference evidence="2 3" key="1">
    <citation type="journal article" date="2023" name="Microbiol. Spectr.">
        <title>Symbiosis of Carpenter Bees with Uncharacterized Lactic Acid Bacteria Showing NAD Auxotrophy.</title>
        <authorList>
            <person name="Kawasaki S."/>
            <person name="Ozawa K."/>
            <person name="Mori T."/>
            <person name="Yamamoto A."/>
            <person name="Ito M."/>
            <person name="Ohkuma M."/>
            <person name="Sakamoto M."/>
            <person name="Matsutani M."/>
        </authorList>
    </citation>
    <scope>NUCLEOTIDE SEQUENCE [LARGE SCALE GENOMIC DNA]</scope>
    <source>
        <strain evidence="2 3">XA3</strain>
    </source>
</reference>
<evidence type="ECO:0000313" key="2">
    <source>
        <dbReference type="EMBL" id="BDR59499.1"/>
    </source>
</evidence>
<feature type="transmembrane region" description="Helical" evidence="1">
    <location>
        <begin position="9"/>
        <end position="28"/>
    </location>
</feature>
<keyword evidence="1" id="KW-1133">Transmembrane helix</keyword>
<evidence type="ECO:0000256" key="1">
    <source>
        <dbReference type="SAM" id="Phobius"/>
    </source>
</evidence>
<gene>
    <name evidence="2" type="ORF">XA3_19400</name>
</gene>
<dbReference type="AlphaFoldDB" id="A0AAU9D6M2"/>
<proteinExistence type="predicted"/>
<name>A0AAU9D6M2_9LACO</name>
<feature type="transmembrane region" description="Helical" evidence="1">
    <location>
        <begin position="40"/>
        <end position="58"/>
    </location>
</feature>
<protein>
    <submittedName>
        <fullName evidence="2">Uncharacterized protein</fullName>
    </submittedName>
</protein>
<dbReference type="EMBL" id="AP026802">
    <property type="protein sequence ID" value="BDR59499.1"/>
    <property type="molecule type" value="Genomic_DNA"/>
</dbReference>
<accession>A0AAU9D6M2</accession>
<keyword evidence="1" id="KW-0472">Membrane</keyword>
<sequence length="71" mass="8397">MNKLKHNSNIFMGLVTIWMIFSLIWRILSDLHQVPTCNFLDENFALVSIFGFGFVAYFEEKQEKKSSRIDH</sequence>
<evidence type="ECO:0000313" key="3">
    <source>
        <dbReference type="Proteomes" id="UP001321861"/>
    </source>
</evidence>
<keyword evidence="3" id="KW-1185">Reference proteome</keyword>
<keyword evidence="1" id="KW-0812">Transmembrane</keyword>
<organism evidence="2 3">
    <name type="scientific">Xylocopilactobacillus apicola</name>
    <dbReference type="NCBI Taxonomy" id="2932184"/>
    <lineage>
        <taxon>Bacteria</taxon>
        <taxon>Bacillati</taxon>
        <taxon>Bacillota</taxon>
        <taxon>Bacilli</taxon>
        <taxon>Lactobacillales</taxon>
        <taxon>Lactobacillaceae</taxon>
        <taxon>Xylocopilactobacillus</taxon>
    </lineage>
</organism>
<dbReference type="KEGG" id="xap:XA3_19400"/>